<keyword evidence="1" id="KW-0472">Membrane</keyword>
<proteinExistence type="predicted"/>
<dbReference type="RefSeq" id="WP_255391586.1">
    <property type="nucleotide sequence ID" value="NZ_CP101509.1"/>
</dbReference>
<evidence type="ECO:0000313" key="2">
    <source>
        <dbReference type="EMBL" id="UTV30242.1"/>
    </source>
</evidence>
<organism evidence="2 3">
    <name type="scientific">Photobacterium atrarenae</name>
    <dbReference type="NCBI Taxonomy" id="865757"/>
    <lineage>
        <taxon>Bacteria</taxon>
        <taxon>Pseudomonadati</taxon>
        <taxon>Pseudomonadota</taxon>
        <taxon>Gammaproteobacteria</taxon>
        <taxon>Vibrionales</taxon>
        <taxon>Vibrionaceae</taxon>
        <taxon>Photobacterium</taxon>
    </lineage>
</organism>
<keyword evidence="1" id="KW-0812">Transmembrane</keyword>
<protein>
    <submittedName>
        <fullName evidence="2">D-fructose-6-phosphate amidotransferase</fullName>
    </submittedName>
</protein>
<reference evidence="2" key="1">
    <citation type="submission" date="2022-07" db="EMBL/GenBank/DDBJ databases">
        <title>Genome sequencing of Photobacterium atrarenae GJH2-4.</title>
        <authorList>
            <person name="Park S.-J."/>
        </authorList>
    </citation>
    <scope>NUCLEOTIDE SEQUENCE</scope>
    <source>
        <strain evidence="2">GJH2-4</strain>
    </source>
</reference>
<feature type="transmembrane region" description="Helical" evidence="1">
    <location>
        <begin position="44"/>
        <end position="65"/>
    </location>
</feature>
<keyword evidence="1" id="KW-1133">Transmembrane helix</keyword>
<name>A0ABY5GLV8_9GAMM</name>
<evidence type="ECO:0000256" key="1">
    <source>
        <dbReference type="SAM" id="Phobius"/>
    </source>
</evidence>
<sequence length="94" mass="10638">MTASKLYFRDLLGLTMILSAIMVALGSIFGVLALLTHFAHEDVIAATFFHESVPLFVFLIPFFLISRYINRPQWVCSVQQYLLEAAINASRKTQ</sequence>
<accession>A0ABY5GLV8</accession>
<dbReference type="EMBL" id="CP101509">
    <property type="protein sequence ID" value="UTV30242.1"/>
    <property type="molecule type" value="Genomic_DNA"/>
</dbReference>
<evidence type="ECO:0000313" key="3">
    <source>
        <dbReference type="Proteomes" id="UP001057998"/>
    </source>
</evidence>
<gene>
    <name evidence="2" type="ORF">NNL38_16810</name>
</gene>
<keyword evidence="3" id="KW-1185">Reference proteome</keyword>
<feature type="transmembrane region" description="Helical" evidence="1">
    <location>
        <begin position="12"/>
        <end position="38"/>
    </location>
</feature>
<dbReference type="Proteomes" id="UP001057998">
    <property type="component" value="Chromosome 2"/>
</dbReference>